<dbReference type="GO" id="GO:0008380">
    <property type="term" value="P:RNA splicing"/>
    <property type="evidence" value="ECO:0007669"/>
    <property type="project" value="UniProtKB-KW"/>
</dbReference>
<evidence type="ECO:0000313" key="8">
    <source>
        <dbReference type="EMBL" id="GLC53434.1"/>
    </source>
</evidence>
<feature type="compositionally biased region" description="Gly residues" evidence="7">
    <location>
        <begin position="9"/>
        <end position="23"/>
    </location>
</feature>
<evidence type="ECO:0000313" key="9">
    <source>
        <dbReference type="Proteomes" id="UP001165080"/>
    </source>
</evidence>
<evidence type="ECO:0000256" key="5">
    <source>
        <dbReference type="ARBA" id="ARBA00023242"/>
    </source>
</evidence>
<comment type="caution">
    <text evidence="8">The sequence shown here is derived from an EMBL/GenBank/DDBJ whole genome shotgun (WGS) entry which is preliminary data.</text>
</comment>
<keyword evidence="9" id="KW-1185">Reference proteome</keyword>
<dbReference type="PANTHER" id="PTHR15217">
    <property type="entry name" value="WILMS' TUMOR 1-ASSOCIATING PROTEIN"/>
    <property type="match status" value="1"/>
</dbReference>
<dbReference type="AlphaFoldDB" id="A0A9W6BJT2"/>
<dbReference type="Proteomes" id="UP001165080">
    <property type="component" value="Unassembled WGS sequence"/>
</dbReference>
<dbReference type="EMBL" id="BRXU01000007">
    <property type="protein sequence ID" value="GLC53434.1"/>
    <property type="molecule type" value="Genomic_DNA"/>
</dbReference>
<organism evidence="8 9">
    <name type="scientific">Pleodorina starrii</name>
    <dbReference type="NCBI Taxonomy" id="330485"/>
    <lineage>
        <taxon>Eukaryota</taxon>
        <taxon>Viridiplantae</taxon>
        <taxon>Chlorophyta</taxon>
        <taxon>core chlorophytes</taxon>
        <taxon>Chlorophyceae</taxon>
        <taxon>CS clade</taxon>
        <taxon>Chlamydomonadales</taxon>
        <taxon>Volvocaceae</taxon>
        <taxon>Pleodorina</taxon>
    </lineage>
</organism>
<dbReference type="GO" id="GO:0016556">
    <property type="term" value="P:mRNA modification"/>
    <property type="evidence" value="ECO:0007669"/>
    <property type="project" value="InterPro"/>
</dbReference>
<dbReference type="Pfam" id="PF17098">
    <property type="entry name" value="Wtap"/>
    <property type="match status" value="1"/>
</dbReference>
<evidence type="ECO:0000256" key="7">
    <source>
        <dbReference type="SAM" id="MobiDB-lite"/>
    </source>
</evidence>
<evidence type="ECO:0000256" key="3">
    <source>
        <dbReference type="ARBA" id="ARBA00022664"/>
    </source>
</evidence>
<reference evidence="8 9" key="1">
    <citation type="journal article" date="2023" name="Commun. Biol.">
        <title>Reorganization of the ancestral sex-determining regions during the evolution of trioecy in Pleodorina starrii.</title>
        <authorList>
            <person name="Takahashi K."/>
            <person name="Suzuki S."/>
            <person name="Kawai-Toyooka H."/>
            <person name="Yamamoto K."/>
            <person name="Hamaji T."/>
            <person name="Ootsuki R."/>
            <person name="Yamaguchi H."/>
            <person name="Kawachi M."/>
            <person name="Higashiyama T."/>
            <person name="Nozaki H."/>
        </authorList>
    </citation>
    <scope>NUCLEOTIDE SEQUENCE [LARGE SCALE GENOMIC DNA]</scope>
    <source>
        <strain evidence="8 9">NIES-4479</strain>
    </source>
</reference>
<evidence type="ECO:0000256" key="4">
    <source>
        <dbReference type="ARBA" id="ARBA00023187"/>
    </source>
</evidence>
<keyword evidence="4" id="KW-0508">mRNA splicing</keyword>
<feature type="coiled-coil region" evidence="6">
    <location>
        <begin position="190"/>
        <end position="304"/>
    </location>
</feature>
<keyword evidence="3" id="KW-0507">mRNA processing</keyword>
<feature type="region of interest" description="Disordered" evidence="7">
    <location>
        <begin position="374"/>
        <end position="400"/>
    </location>
</feature>
<protein>
    <submittedName>
        <fullName evidence="8">Uncharacterized protein</fullName>
    </submittedName>
</protein>
<keyword evidence="5" id="KW-0539">Nucleus</keyword>
<name>A0A9W6BJT2_9CHLO</name>
<sequence>MEDDLYGGDLYGDPGGDYDGGFGDVDEGYLPGASAQGLPAVDALRGKGVNNAGAPAIPSARDLFSDPPASRDDEARDSRAREAQQQAASDRWRNAFKEVASICALHNANRDPDVHTVLETVRRIKASESSAQEELRQLRRRDAALQMQLADRNLESLELRRELAVAASAADPSVVQLKQLMLDPAVAREFARLRGELETAQAELATAREELTAVTFTQESKVGRQLMAKCRSLQEENEEMGRELAEGKAHLADAAAALARSQADDMRAAYQELEDHCLVMEDEAEELQREVFALRARVMELERDAGLPPSISGSGGGVGMGLGMGGMGPMGPGGFGGRRAFDMGPGGFRGRGGRGPPGGGVMGGGGFKRPFGDREGGGAMGGGMGPGRGGGFMGPMKRIR</sequence>
<evidence type="ECO:0000256" key="6">
    <source>
        <dbReference type="SAM" id="Coils"/>
    </source>
</evidence>
<comment type="subcellular location">
    <subcellularLocation>
        <location evidence="1">Nucleus</location>
    </subcellularLocation>
</comment>
<dbReference type="PANTHER" id="PTHR15217:SF0">
    <property type="entry name" value="PRE-MRNA-SPLICING REGULATOR WTAP"/>
    <property type="match status" value="1"/>
</dbReference>
<keyword evidence="6" id="KW-0175">Coiled coil</keyword>
<accession>A0A9W6BJT2</accession>
<feature type="compositionally biased region" description="Gly residues" evidence="7">
    <location>
        <begin position="377"/>
        <end position="393"/>
    </location>
</feature>
<dbReference type="InterPro" id="IPR033757">
    <property type="entry name" value="WTAP"/>
</dbReference>
<dbReference type="GO" id="GO:0000381">
    <property type="term" value="P:regulation of alternative mRNA splicing, via spliceosome"/>
    <property type="evidence" value="ECO:0007669"/>
    <property type="project" value="InterPro"/>
</dbReference>
<feature type="region of interest" description="Disordered" evidence="7">
    <location>
        <begin position="1"/>
        <end position="90"/>
    </location>
</feature>
<dbReference type="GO" id="GO:0005634">
    <property type="term" value="C:nucleus"/>
    <property type="evidence" value="ECO:0007669"/>
    <property type="project" value="UniProtKB-SubCell"/>
</dbReference>
<proteinExistence type="inferred from homology"/>
<comment type="similarity">
    <text evidence="2">Belongs to the fl(2)d family.</text>
</comment>
<evidence type="ECO:0000256" key="2">
    <source>
        <dbReference type="ARBA" id="ARBA00010313"/>
    </source>
</evidence>
<feature type="coiled-coil region" evidence="6">
    <location>
        <begin position="121"/>
        <end position="160"/>
    </location>
</feature>
<evidence type="ECO:0000256" key="1">
    <source>
        <dbReference type="ARBA" id="ARBA00004123"/>
    </source>
</evidence>
<feature type="compositionally biased region" description="Basic and acidic residues" evidence="7">
    <location>
        <begin position="69"/>
        <end position="82"/>
    </location>
</feature>
<dbReference type="GO" id="GO:0006397">
    <property type="term" value="P:mRNA processing"/>
    <property type="evidence" value="ECO:0007669"/>
    <property type="project" value="UniProtKB-KW"/>
</dbReference>
<gene>
    <name evidence="8" type="primary">PLEST002160</name>
    <name evidence="8" type="ORF">PLESTB_000744700</name>
</gene>